<dbReference type="InterPro" id="IPR015867">
    <property type="entry name" value="N-reg_PII/ATP_PRibTrfase_C"/>
</dbReference>
<dbReference type="eggNOG" id="COG3870">
    <property type="taxonomic scope" value="Bacteria"/>
</dbReference>
<dbReference type="Gene3D" id="3.30.70.120">
    <property type="match status" value="1"/>
</dbReference>
<dbReference type="Proteomes" id="UP000002730">
    <property type="component" value="Chromosome"/>
</dbReference>
<reference evidence="1 2" key="1">
    <citation type="submission" date="2010-08" db="EMBL/GenBank/DDBJ databases">
        <title>Complete sequence of Clostridium cellulovorans 743B.</title>
        <authorList>
            <consortium name="US DOE Joint Genome Institute"/>
            <person name="Lucas S."/>
            <person name="Copeland A."/>
            <person name="Lapidus A."/>
            <person name="Cheng J.-F."/>
            <person name="Bruce D."/>
            <person name="Goodwin L."/>
            <person name="Pitluck S."/>
            <person name="Chertkov O."/>
            <person name="Detter J.C."/>
            <person name="Han C."/>
            <person name="Tapia R."/>
            <person name="Land M."/>
            <person name="Hauser L."/>
            <person name="Chang Y.-J."/>
            <person name="Jeffries C."/>
            <person name="Kyrpides N."/>
            <person name="Ivanova N."/>
            <person name="Mikhailova N."/>
            <person name="Hemme C.L."/>
            <person name="Woyke T."/>
        </authorList>
    </citation>
    <scope>NUCLEOTIDE SEQUENCE [LARGE SCALE GENOMIC DNA]</scope>
    <source>
        <strain evidence="2">ATCC 35296 / DSM 3052 / OCM 3 / 743B</strain>
    </source>
</reference>
<evidence type="ECO:0000313" key="2">
    <source>
        <dbReference type="Proteomes" id="UP000002730"/>
    </source>
</evidence>
<name>D9SNL8_CLOC7</name>
<evidence type="ECO:0008006" key="3">
    <source>
        <dbReference type="Google" id="ProtNLM"/>
    </source>
</evidence>
<sequence length="109" mass="11685">MKLVLAIVQDEDVTDVVEELTDANYRVTKLATTGGFLRSGNTTLLIGVEEEMVDEVISIIKEECQQRNAVVSAPSSSGGTSSPFLAIPVEIEVGGANIFVVDVDKFVRV</sequence>
<keyword evidence="2" id="KW-1185">Reference proteome</keyword>
<dbReference type="AlphaFoldDB" id="D9SNL8"/>
<dbReference type="KEGG" id="ccb:Clocel_0100"/>
<dbReference type="HOGENOM" id="CLU_143974_1_0_9"/>
<dbReference type="RefSeq" id="WP_010075344.1">
    <property type="nucleotide sequence ID" value="NC_014393.1"/>
</dbReference>
<protein>
    <recommendedName>
        <fullName evidence="3">Nitrogen regulatory protein P-II</fullName>
    </recommendedName>
</protein>
<dbReference type="InterPro" id="IPR011322">
    <property type="entry name" value="N-reg_PII-like_a/b"/>
</dbReference>
<evidence type="ECO:0000313" key="1">
    <source>
        <dbReference type="EMBL" id="ADL49889.1"/>
    </source>
</evidence>
<gene>
    <name evidence="1" type="ordered locus">Clocel_0100</name>
</gene>
<dbReference type="STRING" id="573061.Clocel_0100"/>
<dbReference type="PANTHER" id="PTHR38456">
    <property type="entry name" value="CYCLIC DI-AMP RECEPTOR A"/>
    <property type="match status" value="1"/>
</dbReference>
<dbReference type="SUPFAM" id="SSF54913">
    <property type="entry name" value="GlnB-like"/>
    <property type="match status" value="1"/>
</dbReference>
<accession>D9SNL8</accession>
<dbReference type="InterPro" id="IPR010375">
    <property type="entry name" value="CdAMP_rec"/>
</dbReference>
<dbReference type="EMBL" id="CP002160">
    <property type="protein sequence ID" value="ADL49889.1"/>
    <property type="molecule type" value="Genomic_DNA"/>
</dbReference>
<organism evidence="1 2">
    <name type="scientific">Clostridium cellulovorans (strain ATCC 35296 / DSM 3052 / OCM 3 / 743B)</name>
    <dbReference type="NCBI Taxonomy" id="573061"/>
    <lineage>
        <taxon>Bacteria</taxon>
        <taxon>Bacillati</taxon>
        <taxon>Bacillota</taxon>
        <taxon>Clostridia</taxon>
        <taxon>Eubacteriales</taxon>
        <taxon>Clostridiaceae</taxon>
        <taxon>Clostridium</taxon>
    </lineage>
</organism>
<dbReference type="PANTHER" id="PTHR38456:SF1">
    <property type="entry name" value="CYCLIC DI-AMP RECEPTOR A"/>
    <property type="match status" value="1"/>
</dbReference>
<dbReference type="OrthoDB" id="9794275at2"/>
<proteinExistence type="predicted"/>
<dbReference type="Pfam" id="PF06153">
    <property type="entry name" value="CdAMP_rec"/>
    <property type="match status" value="1"/>
</dbReference>